<feature type="region of interest" description="Disordered" evidence="6">
    <location>
        <begin position="122"/>
        <end position="161"/>
    </location>
</feature>
<gene>
    <name evidence="8" type="ORF">SAMN05421870_10479</name>
</gene>
<feature type="compositionally biased region" description="Gly residues" evidence="6">
    <location>
        <begin position="124"/>
        <end position="133"/>
    </location>
</feature>
<comment type="subcellular location">
    <subcellularLocation>
        <location evidence="1">Cell membrane</location>
        <topology evidence="1">Multi-pass membrane protein</topology>
    </subcellularLocation>
</comment>
<keyword evidence="3 7" id="KW-0812">Transmembrane</keyword>
<dbReference type="Pfam" id="PF07690">
    <property type="entry name" value="MFS_1"/>
    <property type="match status" value="1"/>
</dbReference>
<feature type="transmembrane region" description="Helical" evidence="7">
    <location>
        <begin position="34"/>
        <end position="55"/>
    </location>
</feature>
<evidence type="ECO:0000256" key="6">
    <source>
        <dbReference type="SAM" id="MobiDB-lite"/>
    </source>
</evidence>
<feature type="region of interest" description="Disordered" evidence="6">
    <location>
        <begin position="420"/>
        <end position="454"/>
    </location>
</feature>
<accession>A0A1H9RVT3</accession>
<keyword evidence="5 7" id="KW-0472">Membrane</keyword>
<feature type="transmembrane region" description="Helical" evidence="7">
    <location>
        <begin position="167"/>
        <end position="189"/>
    </location>
</feature>
<evidence type="ECO:0000256" key="7">
    <source>
        <dbReference type="SAM" id="Phobius"/>
    </source>
</evidence>
<feature type="transmembrane region" description="Helical" evidence="7">
    <location>
        <begin position="315"/>
        <end position="332"/>
    </location>
</feature>
<sequence>MLRTYLATAFLARFADEGVGVALALLAVERTGRPALGGFVLAAWLAPHALAAPVVGTLAERTRAPRLLHGCALALLGTALALLALTTGRMPVLLTLAVALTGGSVGPLVTGGLSSLLAETRGHSGAGQGGDGSLGRTPLGRCDDGDRPGGADASAGGRGSRLRDRSYAYDAATYNAAAVTAPAAVAATAAVSSAALATVLLAGSAGCAALLCAALRLPAADLGSSPAHRFRIRELGTGFRVLRRTPQLATLTLATCVAFLGAGALPVTAVLLARARGASDGGGLLMTAFAVGGLAGSLAAARWPGASGPARSARLGLLVTAAGLAGAALTPSLLWTAGLFLCAGLGEGPLLSATLRLRADHAPEGTRAQVFTLGAGLKLTAGAAGTALVGALASLPPQSLLLLTAALQLAAAALLRGLRRSRPAPPDREPGAGTGRQPGLRGLPRGPRSPGGSW</sequence>
<feature type="transmembrane region" description="Helical" evidence="7">
    <location>
        <begin position="67"/>
        <end position="86"/>
    </location>
</feature>
<dbReference type="InterPro" id="IPR036259">
    <property type="entry name" value="MFS_trans_sf"/>
</dbReference>
<name>A0A1H9RVT3_9ACTN</name>
<organism evidence="8 9">
    <name type="scientific">Streptomyces qinglanensis</name>
    <dbReference type="NCBI Taxonomy" id="943816"/>
    <lineage>
        <taxon>Bacteria</taxon>
        <taxon>Bacillati</taxon>
        <taxon>Actinomycetota</taxon>
        <taxon>Actinomycetes</taxon>
        <taxon>Kitasatosporales</taxon>
        <taxon>Streptomycetaceae</taxon>
        <taxon>Streptomyces</taxon>
    </lineage>
</organism>
<dbReference type="Proteomes" id="UP000182841">
    <property type="component" value="Unassembled WGS sequence"/>
</dbReference>
<dbReference type="RefSeq" id="WP_074999899.1">
    <property type="nucleotide sequence ID" value="NZ_FOGO01000004.1"/>
</dbReference>
<evidence type="ECO:0000256" key="5">
    <source>
        <dbReference type="ARBA" id="ARBA00023136"/>
    </source>
</evidence>
<evidence type="ECO:0000256" key="2">
    <source>
        <dbReference type="ARBA" id="ARBA00022475"/>
    </source>
</evidence>
<evidence type="ECO:0000313" key="8">
    <source>
        <dbReference type="EMBL" id="SER76747.1"/>
    </source>
</evidence>
<evidence type="ECO:0000256" key="1">
    <source>
        <dbReference type="ARBA" id="ARBA00004651"/>
    </source>
</evidence>
<proteinExistence type="predicted"/>
<dbReference type="InterPro" id="IPR011701">
    <property type="entry name" value="MFS"/>
</dbReference>
<feature type="compositionally biased region" description="Low complexity" evidence="6">
    <location>
        <begin position="435"/>
        <end position="454"/>
    </location>
</feature>
<keyword evidence="4 7" id="KW-1133">Transmembrane helix</keyword>
<feature type="transmembrane region" description="Helical" evidence="7">
    <location>
        <begin position="284"/>
        <end position="303"/>
    </location>
</feature>
<dbReference type="EMBL" id="FOGO01000004">
    <property type="protein sequence ID" value="SER76747.1"/>
    <property type="molecule type" value="Genomic_DNA"/>
</dbReference>
<dbReference type="AlphaFoldDB" id="A0A1H9RVT3"/>
<keyword evidence="2" id="KW-1003">Cell membrane</keyword>
<dbReference type="Gene3D" id="1.20.1250.20">
    <property type="entry name" value="MFS general substrate transporter like domains"/>
    <property type="match status" value="2"/>
</dbReference>
<dbReference type="GO" id="GO:0022857">
    <property type="term" value="F:transmembrane transporter activity"/>
    <property type="evidence" value="ECO:0007669"/>
    <property type="project" value="InterPro"/>
</dbReference>
<reference evidence="9" key="1">
    <citation type="submission" date="2016-10" db="EMBL/GenBank/DDBJ databases">
        <authorList>
            <person name="Varghese N."/>
            <person name="Submissions S."/>
        </authorList>
    </citation>
    <scope>NUCLEOTIDE SEQUENCE [LARGE SCALE GENOMIC DNA]</scope>
    <source>
        <strain evidence="9">CGMCC 4.6825</strain>
    </source>
</reference>
<feature type="transmembrane region" description="Helical" evidence="7">
    <location>
        <begin position="92"/>
        <end position="118"/>
    </location>
</feature>
<dbReference type="PANTHER" id="PTHR23513">
    <property type="entry name" value="INTEGRAL MEMBRANE EFFLUX PROTEIN-RELATED"/>
    <property type="match status" value="1"/>
</dbReference>
<dbReference type="SUPFAM" id="SSF103473">
    <property type="entry name" value="MFS general substrate transporter"/>
    <property type="match status" value="2"/>
</dbReference>
<protein>
    <submittedName>
        <fullName evidence="8">Major Facilitator Superfamily protein</fullName>
    </submittedName>
</protein>
<keyword evidence="9" id="KW-1185">Reference proteome</keyword>
<feature type="transmembrane region" description="Helical" evidence="7">
    <location>
        <begin position="248"/>
        <end position="272"/>
    </location>
</feature>
<dbReference type="GO" id="GO:0005886">
    <property type="term" value="C:plasma membrane"/>
    <property type="evidence" value="ECO:0007669"/>
    <property type="project" value="UniProtKB-SubCell"/>
</dbReference>
<feature type="transmembrane region" description="Helical" evidence="7">
    <location>
        <begin position="195"/>
        <end position="215"/>
    </location>
</feature>
<evidence type="ECO:0000256" key="4">
    <source>
        <dbReference type="ARBA" id="ARBA00022989"/>
    </source>
</evidence>
<evidence type="ECO:0000313" key="9">
    <source>
        <dbReference type="Proteomes" id="UP000182841"/>
    </source>
</evidence>
<dbReference type="PANTHER" id="PTHR23513:SF11">
    <property type="entry name" value="STAPHYLOFERRIN A TRANSPORTER"/>
    <property type="match status" value="1"/>
</dbReference>
<evidence type="ECO:0000256" key="3">
    <source>
        <dbReference type="ARBA" id="ARBA00022692"/>
    </source>
</evidence>